<gene>
    <name evidence="7" type="ORF">DCS_05888</name>
</gene>
<evidence type="ECO:0000313" key="8">
    <source>
        <dbReference type="Proteomes" id="UP000076580"/>
    </source>
</evidence>
<keyword evidence="6" id="KW-1133">Transmembrane helix</keyword>
<proteinExistence type="predicted"/>
<dbReference type="GO" id="GO:0033588">
    <property type="term" value="C:elongator holoenzyme complex"/>
    <property type="evidence" value="ECO:0007669"/>
    <property type="project" value="TreeGrafter"/>
</dbReference>
<dbReference type="GeneID" id="63718531"/>
<dbReference type="RefSeq" id="XP_040658222.1">
    <property type="nucleotide sequence ID" value="XM_040803189.1"/>
</dbReference>
<protein>
    <submittedName>
        <fullName evidence="7">Uncharacterized protein</fullName>
    </submittedName>
</protein>
<dbReference type="InterPro" id="IPR039661">
    <property type="entry name" value="ELP3"/>
</dbReference>
<evidence type="ECO:0000256" key="6">
    <source>
        <dbReference type="SAM" id="Phobius"/>
    </source>
</evidence>
<comment type="caution">
    <text evidence="7">The sequence shown here is derived from an EMBL/GenBank/DDBJ whole genome shotgun (WGS) entry which is preliminary data.</text>
</comment>
<dbReference type="GO" id="GO:0002926">
    <property type="term" value="P:tRNA wobble base 5-methoxycarbonylmethyl-2-thiouridinylation"/>
    <property type="evidence" value="ECO:0007669"/>
    <property type="project" value="TreeGrafter"/>
</dbReference>
<keyword evidence="6" id="KW-0812">Transmembrane</keyword>
<dbReference type="InParanoid" id="A0A151GP58"/>
<evidence type="ECO:0000256" key="3">
    <source>
        <dbReference type="ARBA" id="ARBA00022723"/>
    </source>
</evidence>
<sequence>MIPGKYSYNTAHIPGARVRPMVHVQFLQFLVPSSTNFVIMLGFFFLICLIGPLVTQGRHSYGSGHKTESDEEASTSFIGVRPQDLNNEYGHIQNAGGIVNGPGGLHQTSPELQQWFDRYLSEPDSPELDEQTNILQEEIEQSLAAAPRPLEPPAPADEEEQDFPDAPLHTEHAEVVVPPLVHDFQVLIQWAKAFDVLRSPTHMTLITSSRKGMVLMILTFNDPTMTLNRLLQIFPESQRTNMGSVVNVDPRYLAVSAVVHAEGQTVSFSGVTEFRNPRNLLLNPNVVVHVLARLDYDEENSRIVTSGSVTNLIGQYRRELAVCRELLRNNVMQSTVPRTLPAPIIHDEARRKRNVRGVIPPSGAKLISTLGEIDCRPNTNCMRAWTEWVTPGPCGPAYSPTLDMSRYRHEPFGHGTYDPVEQARGRVDQLKSLGYSVDMVEYIIMEGTFMSLLDSYREDFIPKLYNALSGYQTSKVDEAVEWTYRNIGCRDVCLAKDAGFKVISHVMPDLPNISLERNVDQFREYFKNPAFRTDRLKIYPALMIRGTGLYELWRTGLRIDNDRTIP</sequence>
<organism evidence="7 8">
    <name type="scientific">Drechmeria coniospora</name>
    <name type="common">Nematophagous fungus</name>
    <name type="synonym">Meria coniospora</name>
    <dbReference type="NCBI Taxonomy" id="98403"/>
    <lineage>
        <taxon>Eukaryota</taxon>
        <taxon>Fungi</taxon>
        <taxon>Dikarya</taxon>
        <taxon>Ascomycota</taxon>
        <taxon>Pezizomycotina</taxon>
        <taxon>Sordariomycetes</taxon>
        <taxon>Hypocreomycetidae</taxon>
        <taxon>Hypocreales</taxon>
        <taxon>Ophiocordycipitaceae</taxon>
        <taxon>Drechmeria</taxon>
    </lineage>
</organism>
<evidence type="ECO:0000256" key="2">
    <source>
        <dbReference type="ARBA" id="ARBA00022691"/>
    </source>
</evidence>
<dbReference type="STRING" id="98403.A0A151GP58"/>
<keyword evidence="3" id="KW-0479">Metal-binding</keyword>
<dbReference type="GO" id="GO:0005634">
    <property type="term" value="C:nucleus"/>
    <property type="evidence" value="ECO:0007669"/>
    <property type="project" value="TreeGrafter"/>
</dbReference>
<keyword evidence="5" id="KW-0411">Iron-sulfur</keyword>
<dbReference type="Proteomes" id="UP000076580">
    <property type="component" value="Chromosome 02"/>
</dbReference>
<evidence type="ECO:0000256" key="4">
    <source>
        <dbReference type="ARBA" id="ARBA00023004"/>
    </source>
</evidence>
<evidence type="ECO:0000256" key="1">
    <source>
        <dbReference type="ARBA" id="ARBA00022485"/>
    </source>
</evidence>
<name>A0A151GP58_DRECN</name>
<evidence type="ECO:0000256" key="5">
    <source>
        <dbReference type="ARBA" id="ARBA00023014"/>
    </source>
</evidence>
<accession>A0A151GP58</accession>
<dbReference type="PANTHER" id="PTHR11135:SF0">
    <property type="entry name" value="ELONGATOR COMPLEX PROTEIN 3"/>
    <property type="match status" value="1"/>
</dbReference>
<dbReference type="GO" id="GO:0046872">
    <property type="term" value="F:metal ion binding"/>
    <property type="evidence" value="ECO:0007669"/>
    <property type="project" value="UniProtKB-KW"/>
</dbReference>
<dbReference type="PANTHER" id="PTHR11135">
    <property type="entry name" value="HISTONE ACETYLTRANSFERASE-RELATED"/>
    <property type="match status" value="1"/>
</dbReference>
<keyword evidence="6" id="KW-0472">Membrane</keyword>
<keyword evidence="4" id="KW-0408">Iron</keyword>
<feature type="transmembrane region" description="Helical" evidence="6">
    <location>
        <begin position="37"/>
        <end position="55"/>
    </location>
</feature>
<keyword evidence="1" id="KW-0004">4Fe-4S</keyword>
<keyword evidence="8" id="KW-1185">Reference proteome</keyword>
<keyword evidence="2" id="KW-0949">S-adenosyl-L-methionine</keyword>
<dbReference type="GO" id="GO:0005737">
    <property type="term" value="C:cytoplasm"/>
    <property type="evidence" value="ECO:0007669"/>
    <property type="project" value="TreeGrafter"/>
</dbReference>
<dbReference type="AlphaFoldDB" id="A0A151GP58"/>
<dbReference type="GO" id="GO:0051539">
    <property type="term" value="F:4 iron, 4 sulfur cluster binding"/>
    <property type="evidence" value="ECO:0007669"/>
    <property type="project" value="UniProtKB-KW"/>
</dbReference>
<evidence type="ECO:0000313" key="7">
    <source>
        <dbReference type="EMBL" id="KYK58870.1"/>
    </source>
</evidence>
<reference evidence="7 8" key="1">
    <citation type="journal article" date="2016" name="Sci. Rep.">
        <title>Insights into Adaptations to a Near-Obligate Nematode Endoparasitic Lifestyle from the Finished Genome of Drechmeria coniospora.</title>
        <authorList>
            <person name="Zhang L."/>
            <person name="Zhou Z."/>
            <person name="Guo Q."/>
            <person name="Fokkens L."/>
            <person name="Miskei M."/>
            <person name="Pocsi I."/>
            <person name="Zhang W."/>
            <person name="Chen M."/>
            <person name="Wang L."/>
            <person name="Sun Y."/>
            <person name="Donzelli B.G."/>
            <person name="Gibson D.M."/>
            <person name="Nelson D.R."/>
            <person name="Luo J.G."/>
            <person name="Rep M."/>
            <person name="Liu H."/>
            <person name="Yang S."/>
            <person name="Wang J."/>
            <person name="Krasnoff S.B."/>
            <person name="Xu Y."/>
            <person name="Molnar I."/>
            <person name="Lin M."/>
        </authorList>
    </citation>
    <scope>NUCLEOTIDE SEQUENCE [LARGE SCALE GENOMIC DNA]</scope>
    <source>
        <strain evidence="7 8">ARSEF 6962</strain>
    </source>
</reference>
<dbReference type="EMBL" id="LAYC01000002">
    <property type="protein sequence ID" value="KYK58870.1"/>
    <property type="molecule type" value="Genomic_DNA"/>
</dbReference>